<dbReference type="RefSeq" id="WP_039136401.1">
    <property type="nucleotide sequence ID" value="NZ_JSVC01000001.1"/>
</dbReference>
<dbReference type="Pfam" id="PF14059">
    <property type="entry name" value="DUF4251"/>
    <property type="match status" value="1"/>
</dbReference>
<dbReference type="Proteomes" id="UP000031408">
    <property type="component" value="Unassembled WGS sequence"/>
</dbReference>
<protein>
    <recommendedName>
        <fullName evidence="3">DUF4251 domain-containing protein</fullName>
    </recommendedName>
</protein>
<evidence type="ECO:0000313" key="1">
    <source>
        <dbReference type="EMBL" id="KIC96445.1"/>
    </source>
</evidence>
<evidence type="ECO:0008006" key="3">
    <source>
        <dbReference type="Google" id="ProtNLM"/>
    </source>
</evidence>
<dbReference type="STRING" id="1349421.OI18_01540"/>
<proteinExistence type="predicted"/>
<dbReference type="OrthoDB" id="1097715at2"/>
<comment type="caution">
    <text evidence="1">The sequence shown here is derived from an EMBL/GenBank/DDBJ whole genome shotgun (WGS) entry which is preliminary data.</text>
</comment>
<name>A0A0C1IQG8_9BACT</name>
<dbReference type="Gene3D" id="2.40.128.410">
    <property type="match status" value="1"/>
</dbReference>
<dbReference type="AlphaFoldDB" id="A0A0C1IQG8"/>
<sequence length="160" mass="17826">MKRLLFLLNGLLCILSCTSQKQGKGSSSAFVLVDSQRYQFVARQMQPQSGRSQIVNGTYFLQVTKEEIISDLPYIGRAFSAPIGNNDSGLRFTAKDFDYSVKEGKKESKEITIRPRDGGDTREMNMTIFSNGSADLRVTSNNRQAISFTGEITAIPKKKQ</sequence>
<reference evidence="1 2" key="1">
    <citation type="submission" date="2014-11" db="EMBL/GenBank/DDBJ databases">
        <title>Genome sequence of Flavihumibacter solisilvae 3-3.</title>
        <authorList>
            <person name="Zhou G."/>
            <person name="Li M."/>
            <person name="Wang G."/>
        </authorList>
    </citation>
    <scope>NUCLEOTIDE SEQUENCE [LARGE SCALE GENOMIC DNA]</scope>
    <source>
        <strain evidence="1 2">3-3</strain>
    </source>
</reference>
<dbReference type="EMBL" id="JSVC01000001">
    <property type="protein sequence ID" value="KIC96445.1"/>
    <property type="molecule type" value="Genomic_DNA"/>
</dbReference>
<organism evidence="1 2">
    <name type="scientific">Flavihumibacter solisilvae</name>
    <dbReference type="NCBI Taxonomy" id="1349421"/>
    <lineage>
        <taxon>Bacteria</taxon>
        <taxon>Pseudomonadati</taxon>
        <taxon>Bacteroidota</taxon>
        <taxon>Chitinophagia</taxon>
        <taxon>Chitinophagales</taxon>
        <taxon>Chitinophagaceae</taxon>
        <taxon>Flavihumibacter</taxon>
    </lineage>
</organism>
<keyword evidence="2" id="KW-1185">Reference proteome</keyword>
<accession>A0A0C1IQG8</accession>
<dbReference type="InterPro" id="IPR025347">
    <property type="entry name" value="DUF4251"/>
</dbReference>
<gene>
    <name evidence="1" type="ORF">OI18_01540</name>
</gene>
<evidence type="ECO:0000313" key="2">
    <source>
        <dbReference type="Proteomes" id="UP000031408"/>
    </source>
</evidence>